<dbReference type="Proteomes" id="UP000044602">
    <property type="component" value="Unassembled WGS sequence"/>
</dbReference>
<dbReference type="GO" id="GO:0042393">
    <property type="term" value="F:histone binding"/>
    <property type="evidence" value="ECO:0007669"/>
    <property type="project" value="TreeGrafter"/>
</dbReference>
<sequence>VVVARCNPIHNMPSKRRRDTEQIFDPNESDPDDENFEPGDDRPSRPKKRSRSNKSAKSGRKRRGTYGGSDIDDDEDVSDSNEDVSFDDGDDHEDEEEEDAPVNAAGRRTRKAAAKPVKYEESDEEEEDNFDDSDDDDDSDDAPTNKKNRKAGTSRQRGAPNRLVSEELEVPVEPPRQTSPQKIVKLKIKTAGALKAFEAPRRRTRSQTEEAEDLVELSNSGNHERPVSRSSKSKSPDTFNRIRSSRAAKGIKKPPETIDEATQESSVLPHDEDEDELAGSHEDVAVDAQRDAEMQDADKDVAADASVKGDVAADEDNDDDDDDDIPITNRRATRAARSGASAAASIEEPEAEGGEGEKKARPRLTRGSSRKSKSAQEPSSDFEPGEESGEDAGMSDSSDKKAHRAATDVDSPTPRGRGKRRSARSSRRGQDSDDEEEVELDRDEMADELVDLVPEKRPRRRRRSPEIIYQETSKRRRAAARPMNYFMPPVTALAVEEDEADEPARTPARNRRGGRGGASQNWDRLVNTTYGPFGGGGGGSLLGGPWGTGAQGNVDSDSSDDEMGHRSGAAGNPGMTPTSAAAPAGLLGGLGAAGDAAGMGVAPNVGKIKNTKALADADPLGVDLSVDFNQVGGLQGHIDQLKEMVQLPLLYPELFQKFHVTPPRGVLFHGPPGTGKTLLARALANSVSVGGKKITFYMRKGADALSKWVGEAEKQLRLLFEEARRTQPSIIFFDEIDGLAPVRSSKQEQIHASIVSTLLALMDGMDGRGQVIVIGATNRPDNIDPALRRPGRFDREFYFPLPDVEGRRSILNIHTKDWGLSEEFMQSLAENTKGYGGADLRALCTEAALNSIQRTYPQVYSSKEKLIVDPEKIQCHAADFMMSIKRMIPSSERSAGSGAAPLPKSIDPLLRDQFSSIKKSLDELLPRKKKMTALDEAMYEQFDDDDHGFGREALSQEFERSRIFRPRFLISGVSGMGQSYLSSALLHYFEGVHVQNFGLPNLLADGRPMEQVIVGQFTEVKRHKPSVIYIPNIDVWFMGISDVALVTFKAMLKSIPPTDPVLVLATAEHEEGEPIPPELLRDIFGFSRKNRLEIARPKKVCFFHLPARVTIAHSIIEHIRKSPTEFPDPTNRKKRVLEELPVAPPPPPKVLSREDIKAQQKKDHQMLNILKVLLQPIMDQINRKYKKFRQPVIPSHLLEHLFLETDPNYTRPDLAEGEVRPYEIVKDKDGTDILRETATGKTFYNLETTTIEERLSNGFYCRPQDFYRDIKTLAKDSRAIGDKERTLKANEIVTNVDVDVAGVIQQTAHIDWDALKHRQIERAKLAADKERKRRAMQSIVDRVQSDAAAGNDSDSQGPVVLGEPIPGSRHTTTRFQPMSPLRTADAIGSDSHSHSNGNTKPSRLSDVQMGGVNDDTQPIYEPHVMKPPAPEWLRTDHITTTSSAMATAGNTQLSQRSAVTTVPPGVSPSALLNDASTTKTSDPSDRSSSKWSTQHTNGYHADQNARMDDSQLPDTQIPPGGGGSQLGDDQWQHSQLDALHRPSDGPATQPSQVNSTPSAAQKSQAISLGNILNDSPTNDHIRNSGSSSSQQQVVIHESRVEALHDELTSRTSGCTIEQLEQINRELMDEVWKTRGDWNRMTVLGCITRVFNDTIKDIEDIQGLLQQSQEKNRLEIARPKKENRREYFSTIIEHIRKSPTDFPDPTNRKKRVLEELPVAPPPPPKVLSREEIKAQQKKDHQMLNILKVLLQPIMDQINRKYKKFRQPVIPSHLLEHLFLETDPDYIRPDLAEGEVRPYEIVKDKDGTDILRETATGKTFYNLETTTIEERLSNGFYCRPQDFYRDIKTLAKDSRAIGDKERTLKANEIVTNVDVDVAGVIQQTAHIDWDALKHRQIERAKLAADKERKRRAMQSIVDRVQSDAAAAGNDSDSQGPVVLGEPIPGSRHTTTRFQPMSPLRTTDATGSDLHSHSNGNTKPSRLSDVQMGGVDDDTQPVYEPHVMKPPAPEWLRTDHTTTTSSAMATAGNTQLSQRSVVTTVPPGVSPSALLNDASTTKTSDPSDRSSSKWSTQHTNGYHADQNARMDDSQLPDTQIPPGGGGSQLGDDQWQHSQLDALHRPSDGPATQPSQVNSTPSAAQKSQAISLGNILNDSPTNDHIRNSGSSSSQQQVVIHESRVEALHDELTSRTSGCTIEQLEQINRELMDEVWKTRGDWNRMTVLGCVTRVFNDTIKDIEDIQGLLQQSQE</sequence>
<evidence type="ECO:0000259" key="9">
    <source>
        <dbReference type="SMART" id="SM00382"/>
    </source>
</evidence>
<feature type="region of interest" description="Disordered" evidence="8">
    <location>
        <begin position="1343"/>
        <end position="1413"/>
    </location>
</feature>
<dbReference type="FunFam" id="3.40.50.300:FF:000061">
    <property type="entry name" value="ATPase family, AAA domain-containing 2"/>
    <property type="match status" value="1"/>
</dbReference>
<proteinExistence type="inferred from homology"/>
<dbReference type="SUPFAM" id="SSF52540">
    <property type="entry name" value="P-loop containing nucleoside triphosphate hydrolases"/>
    <property type="match status" value="2"/>
</dbReference>
<feature type="compositionally biased region" description="Acidic residues" evidence="8">
    <location>
        <begin position="121"/>
        <end position="141"/>
    </location>
</feature>
<keyword evidence="4" id="KW-0378">Hydrolase</keyword>
<dbReference type="GO" id="GO:0016887">
    <property type="term" value="F:ATP hydrolysis activity"/>
    <property type="evidence" value="ECO:0007669"/>
    <property type="project" value="InterPro"/>
</dbReference>
<accession>A0A0G4L877</accession>
<feature type="compositionally biased region" description="Polar residues" evidence="8">
    <location>
        <begin position="2122"/>
        <end position="2152"/>
    </location>
</feature>
<keyword evidence="3" id="KW-0547">Nucleotide-binding</keyword>
<gene>
    <name evidence="10" type="ORF">BN1708_012160</name>
</gene>
<dbReference type="GO" id="GO:0045815">
    <property type="term" value="P:transcription initiation-coupled chromatin remodeling"/>
    <property type="evidence" value="ECO:0007669"/>
    <property type="project" value="TreeGrafter"/>
</dbReference>
<dbReference type="InterPro" id="IPR003959">
    <property type="entry name" value="ATPase_AAA_core"/>
</dbReference>
<evidence type="ECO:0000313" key="11">
    <source>
        <dbReference type="Proteomes" id="UP000044602"/>
    </source>
</evidence>
<reference evidence="10 11" key="1">
    <citation type="submission" date="2015-05" db="EMBL/GenBank/DDBJ databases">
        <authorList>
            <person name="Wang D.B."/>
            <person name="Wang M."/>
        </authorList>
    </citation>
    <scope>NUCLEOTIDE SEQUENCE [LARGE SCALE GENOMIC DNA]</scope>
    <source>
        <strain evidence="10">VL1</strain>
    </source>
</reference>
<feature type="non-terminal residue" evidence="10">
    <location>
        <position position="1"/>
    </location>
</feature>
<evidence type="ECO:0000256" key="3">
    <source>
        <dbReference type="ARBA" id="ARBA00022741"/>
    </source>
</evidence>
<evidence type="ECO:0000256" key="4">
    <source>
        <dbReference type="ARBA" id="ARBA00022801"/>
    </source>
</evidence>
<dbReference type="STRING" id="100787.A0A0G4L877"/>
<feature type="domain" description="AAA+ ATPase" evidence="9">
    <location>
        <begin position="662"/>
        <end position="803"/>
    </location>
</feature>
<feature type="compositionally biased region" description="Low complexity" evidence="8">
    <location>
        <begin position="335"/>
        <end position="346"/>
    </location>
</feature>
<evidence type="ECO:0000256" key="2">
    <source>
        <dbReference type="ARBA" id="ARBA00006914"/>
    </source>
</evidence>
<dbReference type="InterPro" id="IPR003593">
    <property type="entry name" value="AAA+_ATPase"/>
</dbReference>
<dbReference type="InterPro" id="IPR003960">
    <property type="entry name" value="ATPase_AAA_CS"/>
</dbReference>
<keyword evidence="6" id="KW-0103">Bromodomain</keyword>
<keyword evidence="11" id="KW-1185">Reference proteome</keyword>
<dbReference type="PRINTS" id="PR00830">
    <property type="entry name" value="ENDOLAPTASE"/>
</dbReference>
<name>A0A0G4L877_VERLO</name>
<feature type="region of interest" description="Disordered" evidence="8">
    <location>
        <begin position="1"/>
        <end position="479"/>
    </location>
</feature>
<dbReference type="Gene3D" id="3.40.50.300">
    <property type="entry name" value="P-loop containing nucleotide triphosphate hydrolases"/>
    <property type="match status" value="2"/>
</dbReference>
<feature type="compositionally biased region" description="Basic residues" evidence="8">
    <location>
        <begin position="45"/>
        <end position="64"/>
    </location>
</feature>
<comment type="subcellular location">
    <subcellularLocation>
        <location evidence="1">Nucleus</location>
    </subcellularLocation>
</comment>
<dbReference type="PANTHER" id="PTHR23069:SF0">
    <property type="entry name" value="TAT-BINDING HOMOLOG 7"/>
    <property type="match status" value="1"/>
</dbReference>
<feature type="compositionally biased region" description="Acidic residues" evidence="8">
    <location>
        <begin position="312"/>
        <end position="325"/>
    </location>
</feature>
<feature type="compositionally biased region" description="Low complexity" evidence="8">
    <location>
        <begin position="2014"/>
        <end position="2024"/>
    </location>
</feature>
<feature type="compositionally biased region" description="Acidic residues" evidence="8">
    <location>
        <begin position="27"/>
        <end position="38"/>
    </location>
</feature>
<feature type="compositionally biased region" description="Polar residues" evidence="8">
    <location>
        <begin position="1546"/>
        <end position="1576"/>
    </location>
</feature>
<feature type="compositionally biased region" description="Basic residues" evidence="8">
    <location>
        <begin position="360"/>
        <end position="373"/>
    </location>
</feature>
<dbReference type="PANTHER" id="PTHR23069">
    <property type="entry name" value="AAA DOMAIN-CONTAINING"/>
    <property type="match status" value="1"/>
</dbReference>
<feature type="compositionally biased region" description="Polar residues" evidence="8">
    <location>
        <begin position="518"/>
        <end position="530"/>
    </location>
</feature>
<feature type="compositionally biased region" description="Low complexity" evidence="8">
    <location>
        <begin position="2033"/>
        <end position="2045"/>
    </location>
</feature>
<dbReference type="SMART" id="SM00382">
    <property type="entry name" value="AAA"/>
    <property type="match status" value="2"/>
</dbReference>
<dbReference type="GO" id="GO:0006334">
    <property type="term" value="P:nucleosome assembly"/>
    <property type="evidence" value="ECO:0007669"/>
    <property type="project" value="TreeGrafter"/>
</dbReference>
<feature type="region of interest" description="Disordered" evidence="8">
    <location>
        <begin position="1447"/>
        <end position="1592"/>
    </location>
</feature>
<dbReference type="EMBL" id="CVQH01008891">
    <property type="protein sequence ID" value="CRK17885.1"/>
    <property type="molecule type" value="Genomic_DNA"/>
</dbReference>
<dbReference type="PROSITE" id="PS00674">
    <property type="entry name" value="AAA"/>
    <property type="match status" value="1"/>
</dbReference>
<feature type="domain" description="AAA+ ATPase" evidence="9">
    <location>
        <begin position="964"/>
        <end position="1090"/>
    </location>
</feature>
<dbReference type="Pfam" id="PF17862">
    <property type="entry name" value="AAA_lid_3"/>
    <property type="match status" value="1"/>
</dbReference>
<evidence type="ECO:0000256" key="8">
    <source>
        <dbReference type="SAM" id="MobiDB-lite"/>
    </source>
</evidence>
<evidence type="ECO:0000256" key="6">
    <source>
        <dbReference type="ARBA" id="ARBA00023117"/>
    </source>
</evidence>
<evidence type="ECO:0000313" key="10">
    <source>
        <dbReference type="EMBL" id="CRK17885.1"/>
    </source>
</evidence>
<evidence type="ECO:0000256" key="5">
    <source>
        <dbReference type="ARBA" id="ARBA00022840"/>
    </source>
</evidence>
<feature type="compositionally biased region" description="Basic residues" evidence="8">
    <location>
        <begin position="416"/>
        <end position="427"/>
    </location>
</feature>
<dbReference type="GO" id="GO:0005524">
    <property type="term" value="F:ATP binding"/>
    <property type="evidence" value="ECO:0007669"/>
    <property type="project" value="UniProtKB-KW"/>
</dbReference>
<feature type="compositionally biased region" description="Polar residues" evidence="8">
    <location>
        <begin position="1945"/>
        <end position="1963"/>
    </location>
</feature>
<dbReference type="GO" id="GO:0006337">
    <property type="term" value="P:nucleosome disassembly"/>
    <property type="evidence" value="ECO:0007669"/>
    <property type="project" value="TreeGrafter"/>
</dbReference>
<feature type="compositionally biased region" description="Acidic residues" evidence="8">
    <location>
        <begin position="432"/>
        <end position="450"/>
    </location>
</feature>
<feature type="compositionally biased region" description="Gly residues" evidence="8">
    <location>
        <begin position="532"/>
        <end position="550"/>
    </location>
</feature>
<keyword evidence="5" id="KW-0067">ATP-binding</keyword>
<comment type="similarity">
    <text evidence="2">Belongs to the AAA ATPase family.</text>
</comment>
<dbReference type="InterPro" id="IPR027417">
    <property type="entry name" value="P-loop_NTPase"/>
</dbReference>
<dbReference type="GO" id="GO:0003682">
    <property type="term" value="F:chromatin binding"/>
    <property type="evidence" value="ECO:0007669"/>
    <property type="project" value="TreeGrafter"/>
</dbReference>
<dbReference type="Gene3D" id="1.10.8.60">
    <property type="match status" value="1"/>
</dbReference>
<dbReference type="InterPro" id="IPR041569">
    <property type="entry name" value="AAA_lid_3"/>
</dbReference>
<feature type="compositionally biased region" description="Polar residues" evidence="8">
    <location>
        <begin position="1447"/>
        <end position="1460"/>
    </location>
</feature>
<organism evidence="10 11">
    <name type="scientific">Verticillium longisporum</name>
    <name type="common">Verticillium dahliae var. longisporum</name>
    <dbReference type="NCBI Taxonomy" id="100787"/>
    <lineage>
        <taxon>Eukaryota</taxon>
        <taxon>Fungi</taxon>
        <taxon>Dikarya</taxon>
        <taxon>Ascomycota</taxon>
        <taxon>Pezizomycotina</taxon>
        <taxon>Sordariomycetes</taxon>
        <taxon>Hypocreomycetidae</taxon>
        <taxon>Glomerellales</taxon>
        <taxon>Plectosphaerellaceae</taxon>
        <taxon>Verticillium</taxon>
    </lineage>
</organism>
<dbReference type="CDD" id="cd05491">
    <property type="entry name" value="Bromo_TBP7_like"/>
    <property type="match status" value="2"/>
</dbReference>
<dbReference type="Pfam" id="PF00004">
    <property type="entry name" value="AAA"/>
    <property type="match status" value="1"/>
</dbReference>
<dbReference type="GO" id="GO:0005634">
    <property type="term" value="C:nucleus"/>
    <property type="evidence" value="ECO:0007669"/>
    <property type="project" value="UniProtKB-SubCell"/>
</dbReference>
<feature type="compositionally biased region" description="Basic and acidic residues" evidence="8">
    <location>
        <begin position="278"/>
        <end position="302"/>
    </location>
</feature>
<dbReference type="FunFam" id="3.40.50.300:FF:001218">
    <property type="entry name" value="AAA family ATPase, putative"/>
    <property type="match status" value="1"/>
</dbReference>
<evidence type="ECO:0000256" key="7">
    <source>
        <dbReference type="ARBA" id="ARBA00023242"/>
    </source>
</evidence>
<evidence type="ECO:0000256" key="1">
    <source>
        <dbReference type="ARBA" id="ARBA00004123"/>
    </source>
</evidence>
<feature type="compositionally biased region" description="Low complexity" evidence="8">
    <location>
        <begin position="1920"/>
        <end position="1931"/>
    </location>
</feature>
<dbReference type="InterPro" id="IPR045199">
    <property type="entry name" value="ATAD2-like"/>
</dbReference>
<feature type="compositionally biased region" description="Acidic residues" evidence="8">
    <location>
        <begin position="70"/>
        <end position="100"/>
    </location>
</feature>
<feature type="region of interest" description="Disordered" evidence="8">
    <location>
        <begin position="496"/>
        <end position="580"/>
    </location>
</feature>
<feature type="region of interest" description="Disordered" evidence="8">
    <location>
        <begin position="1919"/>
        <end position="2169"/>
    </location>
</feature>
<protein>
    <recommendedName>
        <fullName evidence="9">AAA+ ATPase domain-containing protein</fullName>
    </recommendedName>
</protein>
<keyword evidence="7" id="KW-0539">Nucleus</keyword>
<feature type="compositionally biased region" description="Basic residues" evidence="8">
    <location>
        <begin position="243"/>
        <end position="252"/>
    </location>
</feature>